<dbReference type="AlphaFoldDB" id="A0A369JEC6"/>
<dbReference type="Proteomes" id="UP000076154">
    <property type="component" value="Unassembled WGS sequence"/>
</dbReference>
<dbReference type="OrthoDB" id="3067692at2759"/>
<dbReference type="EMBL" id="LUEZ02000079">
    <property type="protein sequence ID" value="RDB19560.1"/>
    <property type="molecule type" value="Genomic_DNA"/>
</dbReference>
<accession>A0A369JEC6</accession>
<gene>
    <name evidence="1" type="ORF">Hypma_013358</name>
</gene>
<keyword evidence="2" id="KW-1185">Reference proteome</keyword>
<evidence type="ECO:0000313" key="2">
    <source>
        <dbReference type="Proteomes" id="UP000076154"/>
    </source>
</evidence>
<protein>
    <submittedName>
        <fullName evidence="1">Uncharacterized protein</fullName>
    </submittedName>
</protein>
<reference evidence="1" key="1">
    <citation type="submission" date="2018-04" db="EMBL/GenBank/DDBJ databases">
        <title>Whole genome sequencing of Hypsizygus marmoreus.</title>
        <authorList>
            <person name="Choi I.-G."/>
            <person name="Min B."/>
            <person name="Kim J.-G."/>
            <person name="Kim S."/>
            <person name="Oh Y.-L."/>
            <person name="Kong W.-S."/>
            <person name="Park H."/>
            <person name="Jeong J."/>
            <person name="Song E.-S."/>
        </authorList>
    </citation>
    <scope>NUCLEOTIDE SEQUENCE [LARGE SCALE GENOMIC DNA]</scope>
    <source>
        <strain evidence="1">51987-8</strain>
    </source>
</reference>
<comment type="caution">
    <text evidence="1">The sequence shown here is derived from an EMBL/GenBank/DDBJ whole genome shotgun (WGS) entry which is preliminary data.</text>
</comment>
<evidence type="ECO:0000313" key="1">
    <source>
        <dbReference type="EMBL" id="RDB19560.1"/>
    </source>
</evidence>
<name>A0A369JEC6_HYPMA</name>
<dbReference type="InParanoid" id="A0A369JEC6"/>
<proteinExistence type="predicted"/>
<sequence length="216" mass="23703">MVIYASERITNINKFQSLTLCCSDMNFTAYITNYTDPECGDLHFASNDKGTDCPLTKVDMLKEKFHIQVLNAIMPLCLGALIGGKGSERSTLTILACSSILTRIFFLGDGIQLKQFPILRSKHVANRCGTIINPKISASDTSGCTSGIDHLRSQYYYNALLAKASKSEVPLKSPSSRSDAFTQSATMCSLSIDPMDSRSTCQAKSIKEREEIGTFK</sequence>
<organism evidence="1 2">
    <name type="scientific">Hypsizygus marmoreus</name>
    <name type="common">White beech mushroom</name>
    <name type="synonym">Agaricus marmoreus</name>
    <dbReference type="NCBI Taxonomy" id="39966"/>
    <lineage>
        <taxon>Eukaryota</taxon>
        <taxon>Fungi</taxon>
        <taxon>Dikarya</taxon>
        <taxon>Basidiomycota</taxon>
        <taxon>Agaricomycotina</taxon>
        <taxon>Agaricomycetes</taxon>
        <taxon>Agaricomycetidae</taxon>
        <taxon>Agaricales</taxon>
        <taxon>Tricholomatineae</taxon>
        <taxon>Lyophyllaceae</taxon>
        <taxon>Hypsizygus</taxon>
    </lineage>
</organism>